<accession>A0A0D3JTW2</accession>
<feature type="region of interest" description="Disordered" evidence="1">
    <location>
        <begin position="40"/>
        <end position="100"/>
    </location>
</feature>
<dbReference type="GeneID" id="17272492"/>
<proteinExistence type="predicted"/>
<evidence type="ECO:0000313" key="2">
    <source>
        <dbReference type="EnsemblProtists" id="EOD26947"/>
    </source>
</evidence>
<dbReference type="AlphaFoldDB" id="A0A0D3JTW2"/>
<keyword evidence="3" id="KW-1185">Reference proteome</keyword>
<reference evidence="2" key="2">
    <citation type="submission" date="2024-10" db="UniProtKB">
        <authorList>
            <consortium name="EnsemblProtists"/>
        </authorList>
    </citation>
    <scope>IDENTIFICATION</scope>
</reference>
<evidence type="ECO:0000313" key="3">
    <source>
        <dbReference type="Proteomes" id="UP000013827"/>
    </source>
</evidence>
<dbReference type="EnsemblProtists" id="EOD26947">
    <property type="protein sequence ID" value="EOD26947"/>
    <property type="gene ID" value="EMIHUDRAFT_236252"/>
</dbReference>
<reference evidence="3" key="1">
    <citation type="journal article" date="2013" name="Nature">
        <title>Pan genome of the phytoplankton Emiliania underpins its global distribution.</title>
        <authorList>
            <person name="Read B.A."/>
            <person name="Kegel J."/>
            <person name="Klute M.J."/>
            <person name="Kuo A."/>
            <person name="Lefebvre S.C."/>
            <person name="Maumus F."/>
            <person name="Mayer C."/>
            <person name="Miller J."/>
            <person name="Monier A."/>
            <person name="Salamov A."/>
            <person name="Young J."/>
            <person name="Aguilar M."/>
            <person name="Claverie J.M."/>
            <person name="Frickenhaus S."/>
            <person name="Gonzalez K."/>
            <person name="Herman E.K."/>
            <person name="Lin Y.C."/>
            <person name="Napier J."/>
            <person name="Ogata H."/>
            <person name="Sarno A.F."/>
            <person name="Shmutz J."/>
            <person name="Schroeder D."/>
            <person name="de Vargas C."/>
            <person name="Verret F."/>
            <person name="von Dassow P."/>
            <person name="Valentin K."/>
            <person name="Van de Peer Y."/>
            <person name="Wheeler G."/>
            <person name="Dacks J.B."/>
            <person name="Delwiche C.F."/>
            <person name="Dyhrman S.T."/>
            <person name="Glockner G."/>
            <person name="John U."/>
            <person name="Richards T."/>
            <person name="Worden A.Z."/>
            <person name="Zhang X."/>
            <person name="Grigoriev I.V."/>
            <person name="Allen A.E."/>
            <person name="Bidle K."/>
            <person name="Borodovsky M."/>
            <person name="Bowler C."/>
            <person name="Brownlee C."/>
            <person name="Cock J.M."/>
            <person name="Elias M."/>
            <person name="Gladyshev V.N."/>
            <person name="Groth M."/>
            <person name="Guda C."/>
            <person name="Hadaegh A."/>
            <person name="Iglesias-Rodriguez M.D."/>
            <person name="Jenkins J."/>
            <person name="Jones B.M."/>
            <person name="Lawson T."/>
            <person name="Leese F."/>
            <person name="Lindquist E."/>
            <person name="Lobanov A."/>
            <person name="Lomsadze A."/>
            <person name="Malik S.B."/>
            <person name="Marsh M.E."/>
            <person name="Mackinder L."/>
            <person name="Mock T."/>
            <person name="Mueller-Roeber B."/>
            <person name="Pagarete A."/>
            <person name="Parker M."/>
            <person name="Probert I."/>
            <person name="Quesneville H."/>
            <person name="Raines C."/>
            <person name="Rensing S.A."/>
            <person name="Riano-Pachon D.M."/>
            <person name="Richier S."/>
            <person name="Rokitta S."/>
            <person name="Shiraiwa Y."/>
            <person name="Soanes D.M."/>
            <person name="van der Giezen M."/>
            <person name="Wahlund T.M."/>
            <person name="Williams B."/>
            <person name="Wilson W."/>
            <person name="Wolfe G."/>
            <person name="Wurch L.L."/>
        </authorList>
    </citation>
    <scope>NUCLEOTIDE SEQUENCE</scope>
</reference>
<name>A0A0D3JTW2_EMIH1</name>
<dbReference type="HOGENOM" id="CLU_2311462_0_0_1"/>
<dbReference type="KEGG" id="ehx:EMIHUDRAFT_236252"/>
<dbReference type="Proteomes" id="UP000013827">
    <property type="component" value="Unassembled WGS sequence"/>
</dbReference>
<sequence length="100" mass="10852">MGGRWTDDDDLPLPCVGHLIVPHPAVALLAFPFAEMAQTAHRGHGNAGADALRAAAGERARKDALDEARAERERLAEETKARRHQRPQRLHPAAPGDRAP</sequence>
<feature type="compositionally biased region" description="Basic and acidic residues" evidence="1">
    <location>
        <begin position="56"/>
        <end position="80"/>
    </location>
</feature>
<organism evidence="2 3">
    <name type="scientific">Emiliania huxleyi (strain CCMP1516)</name>
    <dbReference type="NCBI Taxonomy" id="280463"/>
    <lineage>
        <taxon>Eukaryota</taxon>
        <taxon>Haptista</taxon>
        <taxon>Haptophyta</taxon>
        <taxon>Prymnesiophyceae</taxon>
        <taxon>Isochrysidales</taxon>
        <taxon>Noelaerhabdaceae</taxon>
        <taxon>Emiliania</taxon>
    </lineage>
</organism>
<protein>
    <submittedName>
        <fullName evidence="2">Uncharacterized protein</fullName>
    </submittedName>
</protein>
<evidence type="ECO:0000256" key="1">
    <source>
        <dbReference type="SAM" id="MobiDB-lite"/>
    </source>
</evidence>
<dbReference type="PaxDb" id="2903-EOD26947"/>
<dbReference type="RefSeq" id="XP_005779376.1">
    <property type="nucleotide sequence ID" value="XM_005779319.1"/>
</dbReference>